<feature type="region of interest" description="Disordered" evidence="1">
    <location>
        <begin position="652"/>
        <end position="671"/>
    </location>
</feature>
<reference evidence="3" key="1">
    <citation type="journal article" date="2023" name="Mol. Phylogenet. Evol.">
        <title>Genome-scale phylogeny and comparative genomics of the fungal order Sordariales.</title>
        <authorList>
            <person name="Hensen N."/>
            <person name="Bonometti L."/>
            <person name="Westerberg I."/>
            <person name="Brannstrom I.O."/>
            <person name="Guillou S."/>
            <person name="Cros-Aarteil S."/>
            <person name="Calhoun S."/>
            <person name="Haridas S."/>
            <person name="Kuo A."/>
            <person name="Mondo S."/>
            <person name="Pangilinan J."/>
            <person name="Riley R."/>
            <person name="LaButti K."/>
            <person name="Andreopoulos B."/>
            <person name="Lipzen A."/>
            <person name="Chen C."/>
            <person name="Yan M."/>
            <person name="Daum C."/>
            <person name="Ng V."/>
            <person name="Clum A."/>
            <person name="Steindorff A."/>
            <person name="Ohm R.A."/>
            <person name="Martin F."/>
            <person name="Silar P."/>
            <person name="Natvig D.O."/>
            <person name="Lalanne C."/>
            <person name="Gautier V."/>
            <person name="Ament-Velasquez S.L."/>
            <person name="Kruys A."/>
            <person name="Hutchinson M.I."/>
            <person name="Powell A.J."/>
            <person name="Barry K."/>
            <person name="Miller A.N."/>
            <person name="Grigoriev I.V."/>
            <person name="Debuchy R."/>
            <person name="Gladieux P."/>
            <person name="Hiltunen Thoren M."/>
            <person name="Johannesson H."/>
        </authorList>
    </citation>
    <scope>NUCLEOTIDE SEQUENCE</scope>
    <source>
        <strain evidence="3">FGSC 1904</strain>
    </source>
</reference>
<feature type="compositionally biased region" description="Acidic residues" evidence="1">
    <location>
        <begin position="652"/>
        <end position="664"/>
    </location>
</feature>
<comment type="caution">
    <text evidence="3">The sequence shown here is derived from an EMBL/GenBank/DDBJ whole genome shotgun (WGS) entry which is preliminary data.</text>
</comment>
<dbReference type="AlphaFoldDB" id="A0AAE0U2X8"/>
<dbReference type="PANTHER" id="PTHR33112:SF8">
    <property type="entry name" value="HETEROKARYON INCOMPATIBILITY DOMAIN-CONTAINING PROTEIN"/>
    <property type="match status" value="1"/>
</dbReference>
<dbReference type="EMBL" id="JAUTDP010000014">
    <property type="protein sequence ID" value="KAK3388911.1"/>
    <property type="molecule type" value="Genomic_DNA"/>
</dbReference>
<dbReference type="PANTHER" id="PTHR33112">
    <property type="entry name" value="DOMAIN PROTEIN, PUTATIVE-RELATED"/>
    <property type="match status" value="1"/>
</dbReference>
<dbReference type="InterPro" id="IPR010730">
    <property type="entry name" value="HET"/>
</dbReference>
<reference evidence="3" key="2">
    <citation type="submission" date="2023-07" db="EMBL/GenBank/DDBJ databases">
        <authorList>
            <consortium name="Lawrence Berkeley National Laboratory"/>
            <person name="Haridas S."/>
            <person name="Hensen N."/>
            <person name="Bonometti L."/>
            <person name="Westerberg I."/>
            <person name="Brannstrom I.O."/>
            <person name="Guillou S."/>
            <person name="Cros-Aarteil S."/>
            <person name="Calhoun S."/>
            <person name="Kuo A."/>
            <person name="Mondo S."/>
            <person name="Pangilinan J."/>
            <person name="Riley R."/>
            <person name="LaButti K."/>
            <person name="Andreopoulos B."/>
            <person name="Lipzen A."/>
            <person name="Chen C."/>
            <person name="Yanf M."/>
            <person name="Daum C."/>
            <person name="Ng V."/>
            <person name="Clum A."/>
            <person name="Steindorff A."/>
            <person name="Ohm R."/>
            <person name="Martin F."/>
            <person name="Silar P."/>
            <person name="Natvig D."/>
            <person name="Lalanne C."/>
            <person name="Gautier V."/>
            <person name="Ament-velasquez S.L."/>
            <person name="Kruys A."/>
            <person name="Hutchinson M.I."/>
            <person name="Powell A.J."/>
            <person name="Barry K."/>
            <person name="Miller A.N."/>
            <person name="Grigoriev I.V."/>
            <person name="Debuchy R."/>
            <person name="Gladieux P."/>
            <person name="Thoren M.H."/>
            <person name="Johannesson H."/>
        </authorList>
    </citation>
    <scope>NUCLEOTIDE SEQUENCE</scope>
    <source>
        <strain evidence="3">FGSC 1904</strain>
    </source>
</reference>
<feature type="domain" description="Heterokaryon incompatibility" evidence="2">
    <location>
        <begin position="207"/>
        <end position="370"/>
    </location>
</feature>
<proteinExistence type="predicted"/>
<sequence length="731" mass="82323">MDRPDHEKDLELRHGWKHTYEPHSCRHCDWIVIKESELKAGEDLQGHQLSSLSNVYLADSISDAVLARDEGCALFEYLLDEINSKGLSFDILDLDGSRAVYGSFTDGRLKLSHNLDEYDSKSPMRFLNVAVPSGTPTEPLECDPGSPNAFQVARKWISTCLSSHPHCRLPPLPPGTKPFAPTRLLQVGEHGVKLVESSDEGDEAQTWCALSYVWGGDQPVKTTRENLSAHYDNIPFDKLPRTIRDAVRVCRGLDIRYLWVDALCIIQGDEQDLRKELGTMSEIYMHATVTISAAWSTKADDGFLHPRGHWYHYCPPIKLKVNVQTRQRSGTEKREEKSMETTETYAHEHAYVDREWRDDPINSRAWTYQEHILSQRMLLYRSTLLEWGCWTVFDSYGLIDPAIKSTRPYPQLSSKLDPNCSSVLSSSIPWSNIISEYSTRHLSVASDRLPGLSAIARIYHRETGKEYLAGLWREDLPLALCWWADGSTSRGMTQDDYFDAESSFQIPSKGLSDYRALSWSWVSINDAVYALSAANEEEFSPNYRPAPEVKVFRAEVTPAYEGGEFDSVASGYIDIQGPMKEVTASLAAQLLQEKASSPGSVSGLCELNVSVGEQGHEVTVVLDAAPQNEELESMRNGTNMPRMWLLMLAEQAEEDEDEEDEEESSYQLNNETAKGPAYQGLVLREVVQGRSDILRRMGYFACCGDSCDGSSCDDGCSDLRKEFRIRRVTIV</sequence>
<gene>
    <name evidence="3" type="ORF">B0T20DRAFT_473303</name>
</gene>
<evidence type="ECO:0000313" key="3">
    <source>
        <dbReference type="EMBL" id="KAK3388911.1"/>
    </source>
</evidence>
<evidence type="ECO:0000256" key="1">
    <source>
        <dbReference type="SAM" id="MobiDB-lite"/>
    </source>
</evidence>
<protein>
    <submittedName>
        <fullName evidence="3">Heterokaryon incompatibility protein-domain-containing protein</fullName>
    </submittedName>
</protein>
<dbReference type="Pfam" id="PF06985">
    <property type="entry name" value="HET"/>
    <property type="match status" value="1"/>
</dbReference>
<name>A0AAE0U2X8_SORBR</name>
<organism evidence="3 4">
    <name type="scientific">Sordaria brevicollis</name>
    <dbReference type="NCBI Taxonomy" id="83679"/>
    <lineage>
        <taxon>Eukaryota</taxon>
        <taxon>Fungi</taxon>
        <taxon>Dikarya</taxon>
        <taxon>Ascomycota</taxon>
        <taxon>Pezizomycotina</taxon>
        <taxon>Sordariomycetes</taxon>
        <taxon>Sordariomycetidae</taxon>
        <taxon>Sordariales</taxon>
        <taxon>Sordariaceae</taxon>
        <taxon>Sordaria</taxon>
    </lineage>
</organism>
<dbReference type="Proteomes" id="UP001281003">
    <property type="component" value="Unassembled WGS sequence"/>
</dbReference>
<evidence type="ECO:0000313" key="4">
    <source>
        <dbReference type="Proteomes" id="UP001281003"/>
    </source>
</evidence>
<keyword evidence="4" id="KW-1185">Reference proteome</keyword>
<accession>A0AAE0U2X8</accession>
<evidence type="ECO:0000259" key="2">
    <source>
        <dbReference type="Pfam" id="PF06985"/>
    </source>
</evidence>